<evidence type="ECO:0000313" key="1">
    <source>
        <dbReference type="EMBL" id="MDV2077792.1"/>
    </source>
</evidence>
<name>A0ABU3VUX9_9GAMM</name>
<keyword evidence="2" id="KW-1185">Reference proteome</keyword>
<dbReference type="EMBL" id="JAWIIJ010000002">
    <property type="protein sequence ID" value="MDV2077792.1"/>
    <property type="molecule type" value="Genomic_DNA"/>
</dbReference>
<accession>A0ABU3VUX9</accession>
<gene>
    <name evidence="1" type="ORF">RYS15_03825</name>
</gene>
<comment type="caution">
    <text evidence="1">The sequence shown here is derived from an EMBL/GenBank/DDBJ whole genome shotgun (WGS) entry which is preliminary data.</text>
</comment>
<proteinExistence type="predicted"/>
<evidence type="ECO:0000313" key="2">
    <source>
        <dbReference type="Proteomes" id="UP001269819"/>
    </source>
</evidence>
<dbReference type="RefSeq" id="WP_316972671.1">
    <property type="nucleotide sequence ID" value="NZ_JAWIIJ010000002.1"/>
</dbReference>
<dbReference type="Proteomes" id="UP001269819">
    <property type="component" value="Unassembled WGS sequence"/>
</dbReference>
<protein>
    <submittedName>
        <fullName evidence="1">Uncharacterized protein</fullName>
    </submittedName>
</protein>
<sequence>MPVSLSVAYPAGEHRLSVSRNGDAFLAYAAHPKMIPLAPGTFDVQALYEQLAPHLHPNLPREQRPDPEAIYGTVQVLDDQGRTSHFLIFQAESWVGPLFQKARDNVQEDVPSWWPPL</sequence>
<organism evidence="1 2">
    <name type="scientific">Marinobacter xestospongiae</name>
    <dbReference type="NCBI Taxonomy" id="994319"/>
    <lineage>
        <taxon>Bacteria</taxon>
        <taxon>Pseudomonadati</taxon>
        <taxon>Pseudomonadota</taxon>
        <taxon>Gammaproteobacteria</taxon>
        <taxon>Pseudomonadales</taxon>
        <taxon>Marinobacteraceae</taxon>
        <taxon>Marinobacter</taxon>
    </lineage>
</organism>
<reference evidence="1 2" key="1">
    <citation type="submission" date="2023-10" db="EMBL/GenBank/DDBJ databases">
        <title>Characteristics and mechanism of a salt-tolerant marine origin heterotrophic nitrifying- aerobic denitrifying bacteria Marinobacter xestospongiae HN1.</title>
        <authorList>
            <person name="Qi R."/>
        </authorList>
    </citation>
    <scope>NUCLEOTIDE SEQUENCE [LARGE SCALE GENOMIC DNA]</scope>
    <source>
        <strain evidence="1 2">HN1</strain>
    </source>
</reference>